<protein>
    <recommendedName>
        <fullName evidence="2">PPM-type phosphatase domain-containing protein</fullName>
    </recommendedName>
</protein>
<dbReference type="Pfam" id="PF07228">
    <property type="entry name" value="SpoIIE"/>
    <property type="match status" value="1"/>
</dbReference>
<dbReference type="InterPro" id="IPR036457">
    <property type="entry name" value="PPM-type-like_dom_sf"/>
</dbReference>
<dbReference type="InterPro" id="IPR052016">
    <property type="entry name" value="Bact_Sigma-Reg"/>
</dbReference>
<dbReference type="PANTHER" id="PTHR43156">
    <property type="entry name" value="STAGE II SPORULATION PROTEIN E-RELATED"/>
    <property type="match status" value="1"/>
</dbReference>
<dbReference type="InterPro" id="IPR001932">
    <property type="entry name" value="PPM-type_phosphatase-like_dom"/>
</dbReference>
<comment type="caution">
    <text evidence="3">The sequence shown here is derived from an EMBL/GenBank/DDBJ whole genome shotgun (WGS) entry which is preliminary data.</text>
</comment>
<dbReference type="SMART" id="SM00331">
    <property type="entry name" value="PP2C_SIG"/>
    <property type="match status" value="1"/>
</dbReference>
<evidence type="ECO:0000256" key="1">
    <source>
        <dbReference type="ARBA" id="ARBA00022801"/>
    </source>
</evidence>
<dbReference type="PANTHER" id="PTHR43156:SF2">
    <property type="entry name" value="STAGE II SPORULATION PROTEIN E"/>
    <property type="match status" value="1"/>
</dbReference>
<keyword evidence="1" id="KW-0378">Hydrolase</keyword>
<accession>A0ABP9VQL2</accession>
<feature type="domain" description="PPM-type phosphatase" evidence="2">
    <location>
        <begin position="30"/>
        <end position="254"/>
    </location>
</feature>
<proteinExistence type="predicted"/>
<reference evidence="3 4" key="1">
    <citation type="submission" date="2024-02" db="EMBL/GenBank/DDBJ databases">
        <title>Rhodopirellula caenicola NBRC 110016.</title>
        <authorList>
            <person name="Ichikawa N."/>
            <person name="Katano-Makiyama Y."/>
            <person name="Hidaka K."/>
        </authorList>
    </citation>
    <scope>NUCLEOTIDE SEQUENCE [LARGE SCALE GENOMIC DNA]</scope>
    <source>
        <strain evidence="3 4">NBRC 110016</strain>
    </source>
</reference>
<evidence type="ECO:0000259" key="2">
    <source>
        <dbReference type="SMART" id="SM00331"/>
    </source>
</evidence>
<name>A0ABP9VQL2_9BACT</name>
<dbReference type="EMBL" id="BAABRO010000005">
    <property type="protein sequence ID" value="GAA5507435.1"/>
    <property type="molecule type" value="Genomic_DNA"/>
</dbReference>
<gene>
    <name evidence="3" type="ORF">Rcae01_02891</name>
</gene>
<evidence type="ECO:0000313" key="4">
    <source>
        <dbReference type="Proteomes" id="UP001416858"/>
    </source>
</evidence>
<dbReference type="Proteomes" id="UP001416858">
    <property type="component" value="Unassembled WGS sequence"/>
</dbReference>
<keyword evidence="4" id="KW-1185">Reference proteome</keyword>
<evidence type="ECO:0000313" key="3">
    <source>
        <dbReference type="EMBL" id="GAA5507435.1"/>
    </source>
</evidence>
<dbReference type="Gene3D" id="3.60.40.10">
    <property type="entry name" value="PPM-type phosphatase domain"/>
    <property type="match status" value="1"/>
</dbReference>
<sequence>MIANSSERMRCMEVWGGNRATDRDIEAPGLRIWAYSRPYSGSASGGDVYYLSSCASGRISRMLLADVSGHGEAVSKIAIGLRDLMRRNVNYISQSRFVSGMNKQFAELNQDGEFATALVSTFFAPTRTYSLCNAGHPPPLLYRKASSDWSELSDRQERADVISDIPWGVCDQAAYFQHHIRLETGDMVLSYSDAVSESKDADGQQLGCDGVLRLVSELGVSNPADLIPALVRRIDEIDPRSLERDDTTLLLCEATGSATPLKNSLLAPFRLFGQVADKTELG</sequence>
<organism evidence="3 4">
    <name type="scientific">Novipirellula caenicola</name>
    <dbReference type="NCBI Taxonomy" id="1536901"/>
    <lineage>
        <taxon>Bacteria</taxon>
        <taxon>Pseudomonadati</taxon>
        <taxon>Planctomycetota</taxon>
        <taxon>Planctomycetia</taxon>
        <taxon>Pirellulales</taxon>
        <taxon>Pirellulaceae</taxon>
        <taxon>Novipirellula</taxon>
    </lineage>
</organism>